<evidence type="ECO:0000313" key="2">
    <source>
        <dbReference type="EMBL" id="CUQ68337.1"/>
    </source>
</evidence>
<dbReference type="InterPro" id="IPR007607">
    <property type="entry name" value="BacA/B"/>
</dbReference>
<dbReference type="PANTHER" id="PTHR35024">
    <property type="entry name" value="HYPOTHETICAL CYTOSOLIC PROTEIN"/>
    <property type="match status" value="1"/>
</dbReference>
<evidence type="ECO:0000313" key="3">
    <source>
        <dbReference type="Proteomes" id="UP000066284"/>
    </source>
</evidence>
<accession>A0A0S4KVB1</accession>
<keyword evidence="3" id="KW-1185">Reference proteome</keyword>
<dbReference type="PANTHER" id="PTHR35024:SF4">
    <property type="entry name" value="POLYMER-FORMING CYTOSKELETAL PROTEIN"/>
    <property type="match status" value="1"/>
</dbReference>
<name>A0A0S4KVB1_9BACT</name>
<dbReference type="STRING" id="1715989.NITINOP_3366"/>
<reference evidence="3" key="1">
    <citation type="submission" date="2015-09" db="EMBL/GenBank/DDBJ databases">
        <authorList>
            <person name="Daims H."/>
        </authorList>
    </citation>
    <scope>NUCLEOTIDE SEQUENCE [LARGE SCALE GENOMIC DNA]</scope>
</reference>
<dbReference type="EMBL" id="LN885086">
    <property type="protein sequence ID" value="CUQ68337.1"/>
    <property type="molecule type" value="Genomic_DNA"/>
</dbReference>
<comment type="similarity">
    <text evidence="1">Belongs to the bactofilin family.</text>
</comment>
<dbReference type="KEGG" id="nio:NITINOP_3366"/>
<sequence>MGDAAMWESKKWMDRPNGEPFTILGKDVVFKGIAHFEGVVQLDSRFEGDIHTTGTIVIGEHAVVCGTLDVGTLICSGKIKGTVTASQKIHLLKQAVLIGDIRTPVFLIEEGAYFKGLSDMGTHPFEAEPITDTQALPATVEPPELSRSLLIEGATRG</sequence>
<dbReference type="AlphaFoldDB" id="A0A0S4KVB1"/>
<dbReference type="Proteomes" id="UP000066284">
    <property type="component" value="Chromosome 1"/>
</dbReference>
<gene>
    <name evidence="2" type="ORF">NITINOP_3366</name>
</gene>
<evidence type="ECO:0008006" key="4">
    <source>
        <dbReference type="Google" id="ProtNLM"/>
    </source>
</evidence>
<dbReference type="RefSeq" id="WP_062487559.1">
    <property type="nucleotide sequence ID" value="NZ_LN885086.1"/>
</dbReference>
<protein>
    <recommendedName>
        <fullName evidence="4">Polymer-forming cytoskeletal protein</fullName>
    </recommendedName>
</protein>
<organism evidence="2 3">
    <name type="scientific">Candidatus Nitrospira inopinata</name>
    <dbReference type="NCBI Taxonomy" id="1715989"/>
    <lineage>
        <taxon>Bacteria</taxon>
        <taxon>Pseudomonadati</taxon>
        <taxon>Nitrospirota</taxon>
        <taxon>Nitrospiria</taxon>
        <taxon>Nitrospirales</taxon>
        <taxon>Nitrospiraceae</taxon>
        <taxon>Nitrospira</taxon>
    </lineage>
</organism>
<proteinExistence type="inferred from homology"/>
<dbReference type="Pfam" id="PF04519">
    <property type="entry name" value="Bactofilin"/>
    <property type="match status" value="1"/>
</dbReference>
<evidence type="ECO:0000256" key="1">
    <source>
        <dbReference type="ARBA" id="ARBA00044755"/>
    </source>
</evidence>